<dbReference type="CDD" id="cd02440">
    <property type="entry name" value="AdoMet_MTases"/>
    <property type="match status" value="1"/>
</dbReference>
<dbReference type="Gene3D" id="3.40.50.150">
    <property type="entry name" value="Vaccinia Virus protein VP39"/>
    <property type="match status" value="1"/>
</dbReference>
<evidence type="ECO:0000256" key="4">
    <source>
        <dbReference type="ARBA" id="ARBA00022679"/>
    </source>
</evidence>
<evidence type="ECO:0000256" key="1">
    <source>
        <dbReference type="ARBA" id="ARBA00000142"/>
    </source>
</evidence>
<dbReference type="PANTHER" id="PTHR23417:SF14">
    <property type="entry name" value="PENTACOTRIPEPTIDE-REPEAT REGION OF PRORP DOMAIN-CONTAINING PROTEIN"/>
    <property type="match status" value="1"/>
</dbReference>
<dbReference type="Proteomes" id="UP001144471">
    <property type="component" value="Unassembled WGS sequence"/>
</dbReference>
<dbReference type="NCBIfam" id="TIGR00091">
    <property type="entry name" value="tRNA (guanosine(46)-N7)-methyltransferase TrmB"/>
    <property type="match status" value="1"/>
</dbReference>
<feature type="binding site" evidence="7">
    <location>
        <position position="170"/>
    </location>
    <ligand>
        <name>substrate</name>
    </ligand>
</feature>
<dbReference type="PROSITE" id="PS51625">
    <property type="entry name" value="SAM_MT_TRMB"/>
    <property type="match status" value="1"/>
</dbReference>
<evidence type="ECO:0000256" key="3">
    <source>
        <dbReference type="ARBA" id="ARBA00022603"/>
    </source>
</evidence>
<organism evidence="8 9">
    <name type="scientific">Propionigenium maris DSM 9537</name>
    <dbReference type="NCBI Taxonomy" id="1123000"/>
    <lineage>
        <taxon>Bacteria</taxon>
        <taxon>Fusobacteriati</taxon>
        <taxon>Fusobacteriota</taxon>
        <taxon>Fusobacteriia</taxon>
        <taxon>Fusobacteriales</taxon>
        <taxon>Fusobacteriaceae</taxon>
        <taxon>Propionigenium</taxon>
    </lineage>
</organism>
<keyword evidence="4 7" id="KW-0808">Transferase</keyword>
<name>A0A9W6GL19_9FUSO</name>
<comment type="catalytic activity">
    <reaction evidence="1 7">
        <text>guanosine(46) in tRNA + S-adenosyl-L-methionine = N(7)-methylguanosine(46) in tRNA + S-adenosyl-L-homocysteine</text>
        <dbReference type="Rhea" id="RHEA:42708"/>
        <dbReference type="Rhea" id="RHEA-COMP:10188"/>
        <dbReference type="Rhea" id="RHEA-COMP:10189"/>
        <dbReference type="ChEBI" id="CHEBI:57856"/>
        <dbReference type="ChEBI" id="CHEBI:59789"/>
        <dbReference type="ChEBI" id="CHEBI:74269"/>
        <dbReference type="ChEBI" id="CHEBI:74480"/>
        <dbReference type="EC" id="2.1.1.33"/>
    </reaction>
</comment>
<keyword evidence="3 7" id="KW-0489">Methyltransferase</keyword>
<comment type="caution">
    <text evidence="7">Lacks conserved residue(s) required for the propagation of feature annotation.</text>
</comment>
<dbReference type="PANTHER" id="PTHR23417">
    <property type="entry name" value="3-DEOXY-D-MANNO-OCTULOSONIC-ACID TRANSFERASE/TRNA GUANINE-N 7 - -METHYLTRANSFERASE"/>
    <property type="match status" value="1"/>
</dbReference>
<dbReference type="InterPro" id="IPR029063">
    <property type="entry name" value="SAM-dependent_MTases_sf"/>
</dbReference>
<sequence>MPNNKVGDMWKHFFEKPKKAYNPYMVRLAEYPEYIMYDRSIMDSYKNRWTEYFGNDNPIYLEIGSGSGNFANGMCEKYPERNHMAIEIRFKRLHTSARKAKKIPLENVLFIQRKGEEILNFIGDEEIAGMYINFPEPWDHKPKNRVLQPSTIEMMRKIFRKGGKLFFKTDHDEYFESVLEFMKDIEGFEVVYQTTDLHNDPKNADNVMTEFESLFLHKHNKNINYLEIEKL</sequence>
<dbReference type="NCBIfam" id="NF001080">
    <property type="entry name" value="PRK00121.2-2"/>
    <property type="match status" value="1"/>
</dbReference>
<feature type="binding site" evidence="7">
    <location>
        <begin position="209"/>
        <end position="212"/>
    </location>
    <ligand>
        <name>substrate</name>
    </ligand>
</feature>
<dbReference type="RefSeq" id="WP_281835046.1">
    <property type="nucleotide sequence ID" value="NZ_BSDY01000006.1"/>
</dbReference>
<evidence type="ECO:0000256" key="2">
    <source>
        <dbReference type="ARBA" id="ARBA00003015"/>
    </source>
</evidence>
<keyword evidence="5 7" id="KW-0949">S-adenosyl-L-methionine</keyword>
<evidence type="ECO:0000313" key="9">
    <source>
        <dbReference type="Proteomes" id="UP001144471"/>
    </source>
</evidence>
<reference evidence="8" key="1">
    <citation type="submission" date="2022-12" db="EMBL/GenBank/DDBJ databases">
        <title>Reference genome sequencing for broad-spectrum identification of bacterial and archaeal isolates by mass spectrometry.</title>
        <authorList>
            <person name="Sekiguchi Y."/>
            <person name="Tourlousse D.M."/>
        </authorList>
    </citation>
    <scope>NUCLEOTIDE SEQUENCE</scope>
    <source>
        <strain evidence="8">10succ1</strain>
    </source>
</reference>
<dbReference type="EC" id="2.1.1.33" evidence="7"/>
<keyword evidence="6 7" id="KW-0819">tRNA processing</keyword>
<evidence type="ECO:0000256" key="6">
    <source>
        <dbReference type="ARBA" id="ARBA00022694"/>
    </source>
</evidence>
<dbReference type="Pfam" id="PF02390">
    <property type="entry name" value="Methyltransf_4"/>
    <property type="match status" value="1"/>
</dbReference>
<dbReference type="AlphaFoldDB" id="A0A9W6GL19"/>
<protein>
    <recommendedName>
        <fullName evidence="7">tRNA (guanine-N(7)-)-methyltransferase</fullName>
        <ecNumber evidence="7">2.1.1.33</ecNumber>
    </recommendedName>
    <alternativeName>
        <fullName evidence="7">tRNA (guanine(46)-N(7))-methyltransferase</fullName>
    </alternativeName>
    <alternativeName>
        <fullName evidence="7">tRNA(m7G46)-methyltransferase</fullName>
    </alternativeName>
</protein>
<dbReference type="HAMAP" id="MF_01057">
    <property type="entry name" value="tRNA_methyltr_TrmB"/>
    <property type="match status" value="1"/>
</dbReference>
<dbReference type="InterPro" id="IPR055361">
    <property type="entry name" value="tRNA_methyltr_TrmB_bact"/>
</dbReference>
<proteinExistence type="inferred from homology"/>
<keyword evidence="9" id="KW-1185">Reference proteome</keyword>
<evidence type="ECO:0000256" key="5">
    <source>
        <dbReference type="ARBA" id="ARBA00022691"/>
    </source>
</evidence>
<dbReference type="SUPFAM" id="SSF53335">
    <property type="entry name" value="S-adenosyl-L-methionine-dependent methyltransferases"/>
    <property type="match status" value="1"/>
</dbReference>
<evidence type="ECO:0000256" key="7">
    <source>
        <dbReference type="HAMAP-Rule" id="MF_01057"/>
    </source>
</evidence>
<dbReference type="EMBL" id="BSDY01000006">
    <property type="protein sequence ID" value="GLI56125.1"/>
    <property type="molecule type" value="Genomic_DNA"/>
</dbReference>
<dbReference type="InterPro" id="IPR003358">
    <property type="entry name" value="tRNA_(Gua-N-7)_MeTrfase_Trmb"/>
</dbReference>
<evidence type="ECO:0000313" key="8">
    <source>
        <dbReference type="EMBL" id="GLI56125.1"/>
    </source>
</evidence>
<comment type="caution">
    <text evidence="8">The sequence shown here is derived from an EMBL/GenBank/DDBJ whole genome shotgun (WGS) entry which is preliminary data.</text>
</comment>
<feature type="binding site" evidence="7">
    <location>
        <position position="87"/>
    </location>
    <ligand>
        <name>S-adenosyl-L-methionine</name>
        <dbReference type="ChEBI" id="CHEBI:59789"/>
    </ligand>
</feature>
<comment type="similarity">
    <text evidence="7">Belongs to the class I-like SAM-binding methyltransferase superfamily. TrmB family.</text>
</comment>
<gene>
    <name evidence="7" type="primary">trmB</name>
    <name evidence="8" type="ORF">PM10SUCC1_16390</name>
</gene>
<feature type="binding site" evidence="7">
    <location>
        <position position="62"/>
    </location>
    <ligand>
        <name>S-adenosyl-L-methionine</name>
        <dbReference type="ChEBI" id="CHEBI:59789"/>
    </ligand>
</feature>
<comment type="function">
    <text evidence="2 7">Catalyzes the formation of N(7)-methylguanine at position 46 (m7G46) in tRNA.</text>
</comment>
<dbReference type="GO" id="GO:0043527">
    <property type="term" value="C:tRNA methyltransferase complex"/>
    <property type="evidence" value="ECO:0007669"/>
    <property type="project" value="TreeGrafter"/>
</dbReference>
<dbReference type="GO" id="GO:0008176">
    <property type="term" value="F:tRNA (guanine(46)-N7)-methyltransferase activity"/>
    <property type="evidence" value="ECO:0007669"/>
    <property type="project" value="UniProtKB-UniRule"/>
</dbReference>
<accession>A0A9W6GL19</accession>
<comment type="pathway">
    <text evidence="7">tRNA modification; N(7)-methylguanine-tRNA biosynthesis.</text>
</comment>